<dbReference type="InterPro" id="IPR038511">
    <property type="entry name" value="TAP42/TAP46-like_sf"/>
</dbReference>
<dbReference type="OrthoDB" id="10261753at2759"/>
<feature type="compositionally biased region" description="Basic and acidic residues" evidence="1">
    <location>
        <begin position="248"/>
        <end position="258"/>
    </location>
</feature>
<dbReference type="STRING" id="1330021.A0A367L584"/>
<sequence>MTTSSLDDESLGALFRRAEAERAAIESSSPTSSADHGKRVAGAVTLYERVQSGITSLSLFSRNEAIDDVSTTSLPFLSVEWRLAELEAARWEKDEDGVDGRRAALGRARERYGRFLDLVDAYGLVVGPYEPLLERFRSRLPEEFSVVDEVGGGGGLAARRDAKIASFRAEKELRRRRDEAFRSVGAGVDDDEGEAVGEAGDDELLRGFYLAELAFGIHSAFNGVDAIDRELRLLSLAASAPPTTTKARGQDQEDDASRLDQPLLSTAARPLLSRGGKPLQPFTLVGSRADRARAVFRPGHNLPSMSVDEYLAEERRRGGILDGGGGGRAGGGKRPVGGDEDETYKARAWDDFKDDNPRGSGNTLNMG</sequence>
<dbReference type="AlphaFoldDB" id="A0A367L584"/>
<evidence type="ECO:0000313" key="2">
    <source>
        <dbReference type="EMBL" id="RCI09596.1"/>
    </source>
</evidence>
<dbReference type="GO" id="GO:0035303">
    <property type="term" value="P:regulation of dephosphorylation"/>
    <property type="evidence" value="ECO:0007669"/>
    <property type="project" value="TreeGrafter"/>
</dbReference>
<feature type="compositionally biased region" description="Gly residues" evidence="1">
    <location>
        <begin position="320"/>
        <end position="335"/>
    </location>
</feature>
<evidence type="ECO:0000256" key="1">
    <source>
        <dbReference type="SAM" id="MobiDB-lite"/>
    </source>
</evidence>
<dbReference type="InterPro" id="IPR007304">
    <property type="entry name" value="TAP46-like"/>
</dbReference>
<dbReference type="Proteomes" id="UP000253664">
    <property type="component" value="Unassembled WGS sequence"/>
</dbReference>
<dbReference type="EMBL" id="LKCN02000014">
    <property type="protein sequence ID" value="RCI09596.1"/>
    <property type="molecule type" value="Genomic_DNA"/>
</dbReference>
<accession>A0A367L584</accession>
<evidence type="ECO:0008006" key="4">
    <source>
        <dbReference type="Google" id="ProtNLM"/>
    </source>
</evidence>
<dbReference type="PANTHER" id="PTHR10933:SF9">
    <property type="entry name" value="IMMUNOGLOBULIN-BINDING PROTEIN 1"/>
    <property type="match status" value="1"/>
</dbReference>
<feature type="compositionally biased region" description="Basic and acidic residues" evidence="1">
    <location>
        <begin position="343"/>
        <end position="357"/>
    </location>
</feature>
<feature type="region of interest" description="Disordered" evidence="1">
    <location>
        <begin position="241"/>
        <end position="260"/>
    </location>
</feature>
<dbReference type="PANTHER" id="PTHR10933">
    <property type="entry name" value="IMMUNOGLOBULIN-BINDING PROTEIN 1"/>
    <property type="match status" value="1"/>
</dbReference>
<keyword evidence="3" id="KW-1185">Reference proteome</keyword>
<organism evidence="2 3">
    <name type="scientific">Ophiocordyceps polyrhachis-furcata BCC 54312</name>
    <dbReference type="NCBI Taxonomy" id="1330021"/>
    <lineage>
        <taxon>Eukaryota</taxon>
        <taxon>Fungi</taxon>
        <taxon>Dikarya</taxon>
        <taxon>Ascomycota</taxon>
        <taxon>Pezizomycotina</taxon>
        <taxon>Sordariomycetes</taxon>
        <taxon>Hypocreomycetidae</taxon>
        <taxon>Hypocreales</taxon>
        <taxon>Ophiocordycipitaceae</taxon>
        <taxon>Ophiocordyceps</taxon>
    </lineage>
</organism>
<protein>
    <recommendedName>
        <fullName evidence="4">TAP42-like protein</fullName>
    </recommendedName>
</protein>
<dbReference type="Gene3D" id="1.25.40.540">
    <property type="entry name" value="TAP42-like family"/>
    <property type="match status" value="1"/>
</dbReference>
<name>A0A367L584_9HYPO</name>
<feature type="region of interest" description="Disordered" evidence="1">
    <location>
        <begin position="319"/>
        <end position="367"/>
    </location>
</feature>
<gene>
    <name evidence="2" type="ORF">L249_4127</name>
</gene>
<dbReference type="GO" id="GO:0005829">
    <property type="term" value="C:cytosol"/>
    <property type="evidence" value="ECO:0007669"/>
    <property type="project" value="TreeGrafter"/>
</dbReference>
<evidence type="ECO:0000313" key="3">
    <source>
        <dbReference type="Proteomes" id="UP000253664"/>
    </source>
</evidence>
<reference evidence="2 3" key="1">
    <citation type="journal article" date="2015" name="BMC Genomics">
        <title>Insights from the genome of Ophiocordyceps polyrhachis-furcata to pathogenicity and host specificity in insect fungi.</title>
        <authorList>
            <person name="Wichadakul D."/>
            <person name="Kobmoo N."/>
            <person name="Ingsriswang S."/>
            <person name="Tangphatsornruang S."/>
            <person name="Chantasingh D."/>
            <person name="Luangsa-ard J.J."/>
            <person name="Eurwilaichitr L."/>
        </authorList>
    </citation>
    <scope>NUCLEOTIDE SEQUENCE [LARGE SCALE GENOMIC DNA]</scope>
    <source>
        <strain evidence="2 3">BCC 54312</strain>
    </source>
</reference>
<comment type="caution">
    <text evidence="2">The sequence shown here is derived from an EMBL/GenBank/DDBJ whole genome shotgun (WGS) entry which is preliminary data.</text>
</comment>
<dbReference type="Pfam" id="PF04177">
    <property type="entry name" value="TAP42"/>
    <property type="match status" value="1"/>
</dbReference>
<proteinExistence type="predicted"/>
<dbReference type="GO" id="GO:0051721">
    <property type="term" value="F:protein phosphatase 2A binding"/>
    <property type="evidence" value="ECO:0007669"/>
    <property type="project" value="TreeGrafter"/>
</dbReference>
<dbReference type="GO" id="GO:0009966">
    <property type="term" value="P:regulation of signal transduction"/>
    <property type="evidence" value="ECO:0007669"/>
    <property type="project" value="InterPro"/>
</dbReference>